<dbReference type="InterPro" id="IPR023214">
    <property type="entry name" value="HAD_sf"/>
</dbReference>
<gene>
    <name evidence="1" type="ORF">DCM90_04290</name>
</gene>
<proteinExistence type="predicted"/>
<dbReference type="PANTHER" id="PTHR10000:SF53">
    <property type="entry name" value="5-AMINO-6-(5-PHOSPHO-D-RIBITYLAMINO)URACIL PHOSPHATASE YBJI-RELATED"/>
    <property type="match status" value="1"/>
</dbReference>
<dbReference type="PROSITE" id="PS01229">
    <property type="entry name" value="COF_2"/>
    <property type="match status" value="1"/>
</dbReference>
<dbReference type="SUPFAM" id="SSF56784">
    <property type="entry name" value="HAD-like"/>
    <property type="match status" value="1"/>
</dbReference>
<dbReference type="GO" id="GO:0005829">
    <property type="term" value="C:cytosol"/>
    <property type="evidence" value="ECO:0007669"/>
    <property type="project" value="TreeGrafter"/>
</dbReference>
<dbReference type="GO" id="GO:0016791">
    <property type="term" value="F:phosphatase activity"/>
    <property type="evidence" value="ECO:0007669"/>
    <property type="project" value="TreeGrafter"/>
</dbReference>
<dbReference type="RefSeq" id="WP_109250106.1">
    <property type="nucleotide sequence ID" value="NZ_QCXQ01000002.1"/>
</dbReference>
<dbReference type="OrthoDB" id="9814970at2"/>
<reference evidence="1 2" key="1">
    <citation type="journal article" date="2018" name="Int. J. Syst. Evol. Microbiol.">
        <title>Lactobacillus bambusae sp. nov., isolated from a traditional fermented Ma-bamboo shoots of Taiwan.</title>
        <authorList>
            <person name="Wang L.-T."/>
        </authorList>
    </citation>
    <scope>NUCLEOTIDE SEQUENCE [LARGE SCALE GENOMIC DNA]</scope>
    <source>
        <strain evidence="1 2">BS-W1</strain>
    </source>
</reference>
<accession>A0A2V1MYV9</accession>
<dbReference type="SFLD" id="SFLDG01140">
    <property type="entry name" value="C2.B:_Phosphomannomutase_and_P"/>
    <property type="match status" value="1"/>
</dbReference>
<sequence>MSIQLIATDVDGTLMDSRHHYNQNHFRAVLDELHKRGDHFVIASGNHMGHLLKVFEGEPVDAFIAENGAQVMVNQQTIFAKPLPRTVVHQVVETLRNDPAFTPTTIRLSGYHGTYIEKTSRPVDRTTEQYYFNNIVPVDHLSSVTDSFYKVNAEWAGIDVANLATQLNAQFPNQIHAMPSGFGSMDIVSKGINKATGLQQLAAYWHLIPDQMMAFGDNGNDLEMLASVGLGVAMQNGTLATKEIANQVTLADNNHDGELKLIDELLANGTIH</sequence>
<dbReference type="GO" id="GO:0000287">
    <property type="term" value="F:magnesium ion binding"/>
    <property type="evidence" value="ECO:0007669"/>
    <property type="project" value="TreeGrafter"/>
</dbReference>
<organism evidence="1 2">
    <name type="scientific">Levilactobacillus bambusae</name>
    <dbReference type="NCBI Taxonomy" id="2024736"/>
    <lineage>
        <taxon>Bacteria</taxon>
        <taxon>Bacillati</taxon>
        <taxon>Bacillota</taxon>
        <taxon>Bacilli</taxon>
        <taxon>Lactobacillales</taxon>
        <taxon>Lactobacillaceae</taxon>
        <taxon>Levilactobacillus</taxon>
    </lineage>
</organism>
<dbReference type="SFLD" id="SFLDS00003">
    <property type="entry name" value="Haloacid_Dehalogenase"/>
    <property type="match status" value="1"/>
</dbReference>
<evidence type="ECO:0000313" key="2">
    <source>
        <dbReference type="Proteomes" id="UP000245080"/>
    </source>
</evidence>
<dbReference type="InterPro" id="IPR006379">
    <property type="entry name" value="HAD-SF_hydro_IIB"/>
</dbReference>
<dbReference type="Pfam" id="PF08282">
    <property type="entry name" value="Hydrolase_3"/>
    <property type="match status" value="1"/>
</dbReference>
<dbReference type="Proteomes" id="UP000245080">
    <property type="component" value="Unassembled WGS sequence"/>
</dbReference>
<comment type="caution">
    <text evidence="1">The sequence shown here is derived from an EMBL/GenBank/DDBJ whole genome shotgun (WGS) entry which is preliminary data.</text>
</comment>
<dbReference type="Gene3D" id="3.30.1240.10">
    <property type="match status" value="1"/>
</dbReference>
<dbReference type="Gene3D" id="3.40.50.1000">
    <property type="entry name" value="HAD superfamily/HAD-like"/>
    <property type="match status" value="1"/>
</dbReference>
<name>A0A2V1MYV9_9LACO</name>
<protein>
    <submittedName>
        <fullName evidence="1">HAD family hydrolase</fullName>
    </submittedName>
</protein>
<evidence type="ECO:0000313" key="1">
    <source>
        <dbReference type="EMBL" id="PWG00159.1"/>
    </source>
</evidence>
<dbReference type="AlphaFoldDB" id="A0A2V1MYV9"/>
<dbReference type="InterPro" id="IPR036412">
    <property type="entry name" value="HAD-like_sf"/>
</dbReference>
<dbReference type="PANTHER" id="PTHR10000">
    <property type="entry name" value="PHOSPHOSERINE PHOSPHATASE"/>
    <property type="match status" value="1"/>
</dbReference>
<dbReference type="NCBIfam" id="TIGR01484">
    <property type="entry name" value="HAD-SF-IIB"/>
    <property type="match status" value="1"/>
</dbReference>
<dbReference type="CDD" id="cd07518">
    <property type="entry name" value="HAD_YbiV-Like"/>
    <property type="match status" value="1"/>
</dbReference>
<dbReference type="EMBL" id="QCXQ01000002">
    <property type="protein sequence ID" value="PWG00159.1"/>
    <property type="molecule type" value="Genomic_DNA"/>
</dbReference>
<keyword evidence="1" id="KW-0378">Hydrolase</keyword>
<keyword evidence="2" id="KW-1185">Reference proteome</keyword>
<dbReference type="NCBIfam" id="TIGR00099">
    <property type="entry name" value="Cof-subfamily"/>
    <property type="match status" value="1"/>
</dbReference>
<dbReference type="InterPro" id="IPR000150">
    <property type="entry name" value="Cof"/>
</dbReference>